<sequence>MEEPHTAPPSHGGPRRRSSNDSYKVYPSDDERALPEFILNSKTMEELDAVTSAWEKALGSLPDGDFWQSVISDLDGLQKRAPLHLAAKVRAGIPAQLRGVVWQTLTKARSTYLQTVYTQLVKEHSPHERVIRRDLTRTFPRIPVFKREGGDGQQRLFRILKAYSLYDAEVGYCQGLGFIIGPLILSMGECEAFCVLVRLMETYDLRGMFTEDMAGLHLRLYQFQILVAEIIPDVMHHFEEHGVLPAMYVPAWFLSLFAYTMPLGFVLRAMDVVMAEGAPESIMRVGIALLRRNAAALLEQEDFESIMRVLNTGLYDEENSPRDRPGFILQEASQLSSIVTSARLEALEAQYCKESGVVLKGRPSTAVERPAIDVTAPNRTIMNFLGWPWGNNNSGQNSVSSSVASTPHPATAPAAAATPRWKLGGGSTGMSGSNGSNKSNLDTPDEHDSSGRISPRVLELTEAQKLHSLQLREQMLRELQKQENAPGTILGSISSLTLNSEVKPCESADSSTATGRTSTSEEDLAKMRASDKSDNAWRDQVLEPLQRQLHDARVTCDTHRDALVALQGDHSSLMTDLAMVKTERAEMAEQNEQLRMLIRKMDSERLKFQQEREDNAEKLQRAEMALIRARMELAEADEDRATLQRQLSNLRKFVSESIDAPLSPTNGNAAAHHRASLATENPRQQPQQQQQRPGRFSISNLTSNWGLRGSVSPRASLQHDLSTTSISSALSSSQQTDDASIHSNASSRVSVDKHFKRSSTIPIASLHRSKTQPQNHMPSHVADGLSDYSMAGGEMLAPRGTVQGSRQDALARLNGGGR</sequence>
<organism evidence="1 2">
    <name type="scientific">Linderina macrospora</name>
    <dbReference type="NCBI Taxonomy" id="4868"/>
    <lineage>
        <taxon>Eukaryota</taxon>
        <taxon>Fungi</taxon>
        <taxon>Fungi incertae sedis</taxon>
        <taxon>Zoopagomycota</taxon>
        <taxon>Kickxellomycotina</taxon>
        <taxon>Kickxellomycetes</taxon>
        <taxon>Kickxellales</taxon>
        <taxon>Kickxellaceae</taxon>
        <taxon>Linderina</taxon>
    </lineage>
</organism>
<protein>
    <submittedName>
        <fullName evidence="1">Uncharacterized protein</fullName>
    </submittedName>
</protein>
<reference evidence="1" key="1">
    <citation type="submission" date="2022-07" db="EMBL/GenBank/DDBJ databases">
        <title>Phylogenomic reconstructions and comparative analyses of Kickxellomycotina fungi.</title>
        <authorList>
            <person name="Reynolds N.K."/>
            <person name="Stajich J.E."/>
            <person name="Barry K."/>
            <person name="Grigoriev I.V."/>
            <person name="Crous P."/>
            <person name="Smith M.E."/>
        </authorList>
    </citation>
    <scope>NUCLEOTIDE SEQUENCE</scope>
    <source>
        <strain evidence="1">NRRL 5244</strain>
    </source>
</reference>
<proteinExistence type="predicted"/>
<name>A0ACC1JHT0_9FUNG</name>
<dbReference type="EMBL" id="JANBPW010000002">
    <property type="protein sequence ID" value="KAJ1951611.1"/>
    <property type="molecule type" value="Genomic_DNA"/>
</dbReference>
<evidence type="ECO:0000313" key="2">
    <source>
        <dbReference type="Proteomes" id="UP001150603"/>
    </source>
</evidence>
<gene>
    <name evidence="1" type="ORF">FBU59_000016</name>
</gene>
<comment type="caution">
    <text evidence="1">The sequence shown here is derived from an EMBL/GenBank/DDBJ whole genome shotgun (WGS) entry which is preliminary data.</text>
</comment>
<dbReference type="Proteomes" id="UP001150603">
    <property type="component" value="Unassembled WGS sequence"/>
</dbReference>
<evidence type="ECO:0000313" key="1">
    <source>
        <dbReference type="EMBL" id="KAJ1951611.1"/>
    </source>
</evidence>
<keyword evidence="2" id="KW-1185">Reference proteome</keyword>
<accession>A0ACC1JHT0</accession>